<dbReference type="Gene3D" id="3.30.1330.30">
    <property type="match status" value="1"/>
</dbReference>
<dbReference type="PANTHER" id="PTHR43191">
    <property type="entry name" value="RRNA METHYLTRANSFERASE 3"/>
    <property type="match status" value="1"/>
</dbReference>
<dbReference type="OrthoDB" id="270651at2759"/>
<dbReference type="FunFam" id="3.40.1280.10:FF:000027">
    <property type="entry name" value="Putative tRNA/rRNA methyltransferase YsgA"/>
    <property type="match status" value="1"/>
</dbReference>
<accession>A0A0K9NRP4</accession>
<dbReference type="Proteomes" id="UP000036987">
    <property type="component" value="Unassembled WGS sequence"/>
</dbReference>
<evidence type="ECO:0000256" key="2">
    <source>
        <dbReference type="ARBA" id="ARBA00022679"/>
    </source>
</evidence>
<dbReference type="InterPro" id="IPR029028">
    <property type="entry name" value="Alpha/beta_knot_MTases"/>
</dbReference>
<evidence type="ECO:0000313" key="4">
    <source>
        <dbReference type="EMBL" id="KMZ59446.1"/>
    </source>
</evidence>
<dbReference type="AlphaFoldDB" id="A0A0K9NRP4"/>
<dbReference type="SUPFAM" id="SSF55315">
    <property type="entry name" value="L30e-like"/>
    <property type="match status" value="1"/>
</dbReference>
<dbReference type="GO" id="GO:0003723">
    <property type="term" value="F:RNA binding"/>
    <property type="evidence" value="ECO:0007669"/>
    <property type="project" value="InterPro"/>
</dbReference>
<name>A0A0K9NRP4_ZOSMR</name>
<evidence type="ECO:0000256" key="1">
    <source>
        <dbReference type="ARBA" id="ARBA00022603"/>
    </source>
</evidence>
<dbReference type="GO" id="GO:0008173">
    <property type="term" value="F:RNA methyltransferase activity"/>
    <property type="evidence" value="ECO:0007669"/>
    <property type="project" value="InterPro"/>
</dbReference>
<organism evidence="4 5">
    <name type="scientific">Zostera marina</name>
    <name type="common">Eelgrass</name>
    <dbReference type="NCBI Taxonomy" id="29655"/>
    <lineage>
        <taxon>Eukaryota</taxon>
        <taxon>Viridiplantae</taxon>
        <taxon>Streptophyta</taxon>
        <taxon>Embryophyta</taxon>
        <taxon>Tracheophyta</taxon>
        <taxon>Spermatophyta</taxon>
        <taxon>Magnoliopsida</taxon>
        <taxon>Liliopsida</taxon>
        <taxon>Zosteraceae</taxon>
        <taxon>Zostera</taxon>
    </lineage>
</organism>
<keyword evidence="2 4" id="KW-0808">Transferase</keyword>
<dbReference type="CDD" id="cd18095">
    <property type="entry name" value="SpoU-like_rRNA-MTase"/>
    <property type="match status" value="1"/>
</dbReference>
<dbReference type="GO" id="GO:0032259">
    <property type="term" value="P:methylation"/>
    <property type="evidence" value="ECO:0007669"/>
    <property type="project" value="UniProtKB-KW"/>
</dbReference>
<dbReference type="OMA" id="RGASFQI"/>
<dbReference type="PANTHER" id="PTHR43191:SF2">
    <property type="entry name" value="RRNA METHYLTRANSFERASE 3, MITOCHONDRIAL"/>
    <property type="match status" value="1"/>
</dbReference>
<dbReference type="InterPro" id="IPR029064">
    <property type="entry name" value="Ribosomal_eL30-like_sf"/>
</dbReference>
<keyword evidence="1 4" id="KW-0489">Methyltransferase</keyword>
<dbReference type="Pfam" id="PF00588">
    <property type="entry name" value="SpoU_methylase"/>
    <property type="match status" value="1"/>
</dbReference>
<dbReference type="GO" id="GO:0006396">
    <property type="term" value="P:RNA processing"/>
    <property type="evidence" value="ECO:0007669"/>
    <property type="project" value="InterPro"/>
</dbReference>
<protein>
    <submittedName>
        <fullName evidence="4">rRNA methyltransferase</fullName>
    </submittedName>
</protein>
<dbReference type="EMBL" id="LFYR01001785">
    <property type="protein sequence ID" value="KMZ59446.1"/>
    <property type="molecule type" value="Genomic_DNA"/>
</dbReference>
<keyword evidence="5" id="KW-1185">Reference proteome</keyword>
<proteinExistence type="predicted"/>
<dbReference type="InterPro" id="IPR051259">
    <property type="entry name" value="rRNA_Methyltransferase"/>
</dbReference>
<feature type="domain" description="tRNA/rRNA methyltransferase SpoU type" evidence="3">
    <location>
        <begin position="164"/>
        <end position="312"/>
    </location>
</feature>
<dbReference type="STRING" id="29655.A0A0K9NRP4"/>
<reference evidence="5" key="1">
    <citation type="journal article" date="2016" name="Nature">
        <title>The genome of the seagrass Zostera marina reveals angiosperm adaptation to the sea.</title>
        <authorList>
            <person name="Olsen J.L."/>
            <person name="Rouze P."/>
            <person name="Verhelst B."/>
            <person name="Lin Y.-C."/>
            <person name="Bayer T."/>
            <person name="Collen J."/>
            <person name="Dattolo E."/>
            <person name="De Paoli E."/>
            <person name="Dittami S."/>
            <person name="Maumus F."/>
            <person name="Michel G."/>
            <person name="Kersting A."/>
            <person name="Lauritano C."/>
            <person name="Lohaus R."/>
            <person name="Toepel M."/>
            <person name="Tonon T."/>
            <person name="Vanneste K."/>
            <person name="Amirebrahimi M."/>
            <person name="Brakel J."/>
            <person name="Bostroem C."/>
            <person name="Chovatia M."/>
            <person name="Grimwood J."/>
            <person name="Jenkins J.W."/>
            <person name="Jueterbock A."/>
            <person name="Mraz A."/>
            <person name="Stam W.T."/>
            <person name="Tice H."/>
            <person name="Bornberg-Bauer E."/>
            <person name="Green P.J."/>
            <person name="Pearson G.A."/>
            <person name="Procaccini G."/>
            <person name="Duarte C.M."/>
            <person name="Schmutz J."/>
            <person name="Reusch T.B.H."/>
            <person name="Van de Peer Y."/>
        </authorList>
    </citation>
    <scope>NUCLEOTIDE SEQUENCE [LARGE SCALE GENOMIC DNA]</scope>
    <source>
        <strain evidence="5">cv. Finnish</strain>
    </source>
</reference>
<evidence type="ECO:0000259" key="3">
    <source>
        <dbReference type="Pfam" id="PF00588"/>
    </source>
</evidence>
<dbReference type="InterPro" id="IPR029026">
    <property type="entry name" value="tRNA_m1G_MTases_N"/>
</dbReference>
<evidence type="ECO:0000313" key="5">
    <source>
        <dbReference type="Proteomes" id="UP000036987"/>
    </source>
</evidence>
<dbReference type="InterPro" id="IPR001537">
    <property type="entry name" value="SpoU_MeTrfase"/>
</dbReference>
<dbReference type="Gene3D" id="3.40.1280.10">
    <property type="match status" value="1"/>
</dbReference>
<sequence length="318" mass="35350">MAASQLLCHAFVFSSSSAVQDEEKVITSLSNPFVKHCVKLRLSSSYRHSNSTALVVGFTPISEILRFEEKNRTSVNIDRGDSLVECLMLLDEMEVPMPYFRSGKDACWKVVRVSREVMRKVSGLKSVDSTETIAVLRIPRSFLSLEGAESMDYLNRFGGKPHRILVLDGIQDPGNLGTLLRSAMAFKWDGVFLLPGCCDPFNEKAVRAARGSSFQMSIVRGNWVHLKSFRDHFKMKMLAGHPENDEQKLYNHRQFSIHLADVLSDKDICLVLGSEGQGISEQTKLMCELVSIPMAGDFESLNVSVAGGILLFLLQAGI</sequence>
<dbReference type="SUPFAM" id="SSF75217">
    <property type="entry name" value="alpha/beta knot"/>
    <property type="match status" value="1"/>
</dbReference>
<comment type="caution">
    <text evidence="4">The sequence shown here is derived from an EMBL/GenBank/DDBJ whole genome shotgun (WGS) entry which is preliminary data.</text>
</comment>
<gene>
    <name evidence="4" type="ORF">ZOSMA_68G00330</name>
</gene>